<dbReference type="InterPro" id="IPR041706">
    <property type="entry name" value="YchF_N"/>
</dbReference>
<dbReference type="GO" id="GO:0005525">
    <property type="term" value="F:GTP binding"/>
    <property type="evidence" value="ECO:0007669"/>
    <property type="project" value="InterPro"/>
</dbReference>
<dbReference type="Gene3D" id="3.10.20.30">
    <property type="match status" value="1"/>
</dbReference>
<evidence type="ECO:0000313" key="9">
    <source>
        <dbReference type="EMBL" id="VFP79681.1"/>
    </source>
</evidence>
<dbReference type="CDD" id="cd01900">
    <property type="entry name" value="YchF"/>
    <property type="match status" value="1"/>
</dbReference>
<dbReference type="PRINTS" id="PR00326">
    <property type="entry name" value="GTP1OBG"/>
</dbReference>
<dbReference type="Gene3D" id="1.10.150.300">
    <property type="entry name" value="TGS-like domain"/>
    <property type="match status" value="1"/>
</dbReference>
<organism evidence="9 10">
    <name type="scientific">Candidatus Erwinia haradaeae</name>
    <dbReference type="NCBI Taxonomy" id="1922217"/>
    <lineage>
        <taxon>Bacteria</taxon>
        <taxon>Pseudomonadati</taxon>
        <taxon>Pseudomonadota</taxon>
        <taxon>Gammaproteobacteria</taxon>
        <taxon>Enterobacterales</taxon>
        <taxon>Erwiniaceae</taxon>
        <taxon>Erwinia</taxon>
    </lineage>
</organism>
<keyword evidence="2" id="KW-0479">Metal-binding</keyword>
<keyword evidence="3 6" id="KW-0547">Nucleotide-binding</keyword>
<dbReference type="EMBL" id="LR217703">
    <property type="protein sequence ID" value="VFP79681.1"/>
    <property type="molecule type" value="Genomic_DNA"/>
</dbReference>
<dbReference type="PANTHER" id="PTHR23305">
    <property type="entry name" value="OBG GTPASE FAMILY"/>
    <property type="match status" value="1"/>
</dbReference>
<dbReference type="InterPro" id="IPR004396">
    <property type="entry name" value="ATPase_YchF/OLA1"/>
</dbReference>
<dbReference type="InterPro" id="IPR027417">
    <property type="entry name" value="P-loop_NTPase"/>
</dbReference>
<dbReference type="InterPro" id="IPR012676">
    <property type="entry name" value="TGS-like"/>
</dbReference>
<evidence type="ECO:0000313" key="10">
    <source>
        <dbReference type="Proteomes" id="UP000294412"/>
    </source>
</evidence>
<feature type="domain" description="OBG-type G" evidence="7">
    <location>
        <begin position="3"/>
        <end position="256"/>
    </location>
</feature>
<evidence type="ECO:0000256" key="1">
    <source>
        <dbReference type="ARBA" id="ARBA00001946"/>
    </source>
</evidence>
<name>A0A451D247_9GAMM</name>
<evidence type="ECO:0000256" key="5">
    <source>
        <dbReference type="ARBA" id="ARBA00022842"/>
    </source>
</evidence>
<dbReference type="Pfam" id="PF06071">
    <property type="entry name" value="YchF-GTPase_C"/>
    <property type="match status" value="1"/>
</dbReference>
<dbReference type="PIRSF" id="PIRSF006641">
    <property type="entry name" value="CHP00092"/>
    <property type="match status" value="1"/>
</dbReference>
<gene>
    <name evidence="6 9" type="primary">ychF</name>
    <name evidence="9" type="ORF">ERCICUMA2628_229</name>
</gene>
<evidence type="ECO:0000256" key="6">
    <source>
        <dbReference type="HAMAP-Rule" id="MF_00944"/>
    </source>
</evidence>
<evidence type="ECO:0000256" key="2">
    <source>
        <dbReference type="ARBA" id="ARBA00022723"/>
    </source>
</evidence>
<reference evidence="9 10" key="1">
    <citation type="submission" date="2019-02" db="EMBL/GenBank/DDBJ databases">
        <authorList>
            <person name="Manzano-Marin A."/>
            <person name="Manzano-Marin A."/>
        </authorList>
    </citation>
    <scope>NUCLEOTIDE SEQUENCE [LARGE SCALE GENOMIC DNA]</scope>
    <source>
        <strain evidence="9 10">ErCicuneomaculata</strain>
    </source>
</reference>
<evidence type="ECO:0000259" key="7">
    <source>
        <dbReference type="PROSITE" id="PS51710"/>
    </source>
</evidence>
<dbReference type="PANTHER" id="PTHR23305:SF18">
    <property type="entry name" value="OBG-TYPE G DOMAIN-CONTAINING PROTEIN"/>
    <property type="match status" value="1"/>
</dbReference>
<evidence type="ECO:0000256" key="4">
    <source>
        <dbReference type="ARBA" id="ARBA00022840"/>
    </source>
</evidence>
<dbReference type="SUPFAM" id="SSF52540">
    <property type="entry name" value="P-loop containing nucleoside triphosphate hydrolases"/>
    <property type="match status" value="1"/>
</dbReference>
<dbReference type="PROSITE" id="PS51710">
    <property type="entry name" value="G_OBG"/>
    <property type="match status" value="1"/>
</dbReference>
<accession>A0A451D247</accession>
<protein>
    <recommendedName>
        <fullName evidence="6">Ribosome-binding ATPase YchF</fullName>
    </recommendedName>
</protein>
<dbReference type="FunFam" id="1.10.150.300:FF:000001">
    <property type="entry name" value="Ribosome-binding ATPase YchF"/>
    <property type="match status" value="1"/>
</dbReference>
<evidence type="ECO:0000256" key="3">
    <source>
        <dbReference type="ARBA" id="ARBA00022741"/>
    </source>
</evidence>
<proteinExistence type="inferred from homology"/>
<dbReference type="GO" id="GO:0043023">
    <property type="term" value="F:ribosomal large subunit binding"/>
    <property type="evidence" value="ECO:0007669"/>
    <property type="project" value="UniProtKB-UniRule"/>
</dbReference>
<dbReference type="AlphaFoldDB" id="A0A451D247"/>
<dbReference type="RefSeq" id="WP_157993833.1">
    <property type="nucleotide sequence ID" value="NZ_LR217703.1"/>
</dbReference>
<dbReference type="GO" id="GO:0046872">
    <property type="term" value="F:metal ion binding"/>
    <property type="evidence" value="ECO:0007669"/>
    <property type="project" value="UniProtKB-KW"/>
</dbReference>
<dbReference type="PROSITE" id="PS51880">
    <property type="entry name" value="TGS"/>
    <property type="match status" value="1"/>
</dbReference>
<sequence length="363" mass="40734">MGLKCGIVGMPNVGKSTLFNALTQASVEANNFPFCTIKPNHRIVSITDIRLEKLAHIVCPQRILPSSIEFVDIAGLVKGASQGEGLGNQFLNNIRTTDAILHVVRCFKNDHIIHVNNKINPVDDIKTIQTELILADLDICERAFKRLEKKNKKNRKDVDLERVALEKCLLHLENFGVLRTLQFNLQDLALIGDLNLLTIKPSIYIANVDENGFKKNFYLDQVQKLAAMEGVHVVTMCAPIESELSVLEENLRKEFMMELNIKATGLQRIIHASFNLLNLQTYFTAGQKEVRAWTIPIGTTAPKAAGKIHSDFEKGFIRAQTISFKDFITFNGEKGARDAGKMRAEGKEYVVQDGDIMHFLFNV</sequence>
<dbReference type="InterPro" id="IPR031167">
    <property type="entry name" value="G_OBG"/>
</dbReference>
<dbReference type="HAMAP" id="MF_00944">
    <property type="entry name" value="YchF_OLA1_ATPase"/>
    <property type="match status" value="1"/>
</dbReference>
<dbReference type="Pfam" id="PF01926">
    <property type="entry name" value="MMR_HSR1"/>
    <property type="match status" value="1"/>
</dbReference>
<dbReference type="OrthoDB" id="9810373at2"/>
<keyword evidence="4 6" id="KW-0067">ATP-binding</keyword>
<comment type="function">
    <text evidence="6">ATPase that binds to both the 70S ribosome and the 50S ribosomal subunit in a nucleotide-independent manner.</text>
</comment>
<dbReference type="CDD" id="cd04867">
    <property type="entry name" value="TGS_YchF_OLA1"/>
    <property type="match status" value="1"/>
</dbReference>
<comment type="similarity">
    <text evidence="6">Belongs to the TRAFAC class OBG-HflX-like GTPase superfamily. OBG GTPase family. YchF/OLA1 subfamily.</text>
</comment>
<dbReference type="InterPro" id="IPR006073">
    <property type="entry name" value="GTP-bd"/>
</dbReference>
<dbReference type="InterPro" id="IPR023192">
    <property type="entry name" value="TGS-like_dom_sf"/>
</dbReference>
<dbReference type="InterPro" id="IPR012675">
    <property type="entry name" value="Beta-grasp_dom_sf"/>
</dbReference>
<dbReference type="InterPro" id="IPR004095">
    <property type="entry name" value="TGS"/>
</dbReference>
<dbReference type="Gene3D" id="3.40.50.300">
    <property type="entry name" value="P-loop containing nucleotide triphosphate hydrolases"/>
    <property type="match status" value="1"/>
</dbReference>
<dbReference type="GO" id="GO:0005524">
    <property type="term" value="F:ATP binding"/>
    <property type="evidence" value="ECO:0007669"/>
    <property type="project" value="UniProtKB-UniRule"/>
</dbReference>
<comment type="cofactor">
    <cofactor evidence="1">
        <name>Mg(2+)</name>
        <dbReference type="ChEBI" id="CHEBI:18420"/>
    </cofactor>
</comment>
<keyword evidence="5" id="KW-0460">Magnesium</keyword>
<dbReference type="SUPFAM" id="SSF81271">
    <property type="entry name" value="TGS-like"/>
    <property type="match status" value="1"/>
</dbReference>
<evidence type="ECO:0000259" key="8">
    <source>
        <dbReference type="PROSITE" id="PS51880"/>
    </source>
</evidence>
<dbReference type="Proteomes" id="UP000294412">
    <property type="component" value="Chromosome"/>
</dbReference>
<dbReference type="GO" id="GO:0016887">
    <property type="term" value="F:ATP hydrolysis activity"/>
    <property type="evidence" value="ECO:0007669"/>
    <property type="project" value="UniProtKB-UniRule"/>
</dbReference>
<feature type="binding site" evidence="6">
    <location>
        <begin position="12"/>
        <end position="17"/>
    </location>
    <ligand>
        <name>ATP</name>
        <dbReference type="ChEBI" id="CHEBI:30616"/>
    </ligand>
</feature>
<dbReference type="NCBIfam" id="TIGR00092">
    <property type="entry name" value="redox-regulated ATPase YchF"/>
    <property type="match status" value="1"/>
</dbReference>
<dbReference type="FunFam" id="3.10.20.30:FF:000001">
    <property type="entry name" value="Ribosome-binding ATPase YchF"/>
    <property type="match status" value="1"/>
</dbReference>
<dbReference type="InterPro" id="IPR013029">
    <property type="entry name" value="YchF_C"/>
</dbReference>
<dbReference type="GO" id="GO:0005737">
    <property type="term" value="C:cytoplasm"/>
    <property type="evidence" value="ECO:0007669"/>
    <property type="project" value="TreeGrafter"/>
</dbReference>
<feature type="domain" description="TGS" evidence="8">
    <location>
        <begin position="278"/>
        <end position="361"/>
    </location>
</feature>